<dbReference type="CDD" id="cd02440">
    <property type="entry name" value="AdoMet_MTases"/>
    <property type="match status" value="1"/>
</dbReference>
<evidence type="ECO:0000256" key="3">
    <source>
        <dbReference type="ARBA" id="ARBA00022691"/>
    </source>
</evidence>
<evidence type="ECO:0000259" key="4">
    <source>
        <dbReference type="Pfam" id="PF13649"/>
    </source>
</evidence>
<dbReference type="EMBL" id="CP007790">
    <property type="protein sequence ID" value="AJK68454.1"/>
    <property type="molecule type" value="Genomic_DNA"/>
</dbReference>
<sequence>MSNHDASHPYDAQTFDPETLLGTVVAAGDPDKTLIEPWAGTVNGRILDVGSGTGRWAGRLTALGYDVEGLEPAERMLDLARQTHPSVPFRRGSIEDLADSGEKWAGILAWYALIHMGPEELPEALATLRTITKDNGSLLMSFFTGPRMETMEHPVDTAYRWPLPDVTLAVERAGFEVAGTSGGQDSPHAYLLARATVEPISR</sequence>
<keyword evidence="6" id="KW-1185">Reference proteome</keyword>
<evidence type="ECO:0000313" key="6">
    <source>
        <dbReference type="Proteomes" id="UP000031928"/>
    </source>
</evidence>
<keyword evidence="3" id="KW-0949">S-adenosyl-L-methionine</keyword>
<keyword evidence="1 5" id="KW-0489">Methyltransferase</keyword>
<protein>
    <submittedName>
        <fullName evidence="5">Methyltransferase</fullName>
    </submittedName>
</protein>
<dbReference type="SUPFAM" id="SSF53335">
    <property type="entry name" value="S-adenosyl-L-methionine-dependent methyltransferases"/>
    <property type="match status" value="1"/>
</dbReference>
<keyword evidence="2 5" id="KW-0808">Transferase</keyword>
<feature type="domain" description="Methyltransferase" evidence="4">
    <location>
        <begin position="46"/>
        <end position="136"/>
    </location>
</feature>
<dbReference type="AlphaFoldDB" id="A0A0B6TQD0"/>
<dbReference type="HOGENOM" id="CLU_060397_1_0_11"/>
<dbReference type="RefSeq" id="WP_052491088.1">
    <property type="nucleotide sequence ID" value="NZ_CP007790.1"/>
</dbReference>
<accession>A0A0B6TQD0</accession>
<evidence type="ECO:0000256" key="1">
    <source>
        <dbReference type="ARBA" id="ARBA00022603"/>
    </source>
</evidence>
<reference evidence="5 6" key="1">
    <citation type="submission" date="2014-05" db="EMBL/GenBank/DDBJ databases">
        <title>Complete genome sequence of Corynebacterium marinum DSM 44953.</title>
        <authorList>
            <person name="Schaffert L."/>
            <person name="Albersmeier A."/>
            <person name="Kalinowski J."/>
            <person name="Ruckert C."/>
        </authorList>
    </citation>
    <scope>NUCLEOTIDE SEQUENCE [LARGE SCALE GENOMIC DNA]</scope>
    <source>
        <strain evidence="5 6">DSM 44953</strain>
    </source>
</reference>
<dbReference type="GO" id="GO:0008168">
    <property type="term" value="F:methyltransferase activity"/>
    <property type="evidence" value="ECO:0007669"/>
    <property type="project" value="UniProtKB-KW"/>
</dbReference>
<organism evidence="5 6">
    <name type="scientific">Corynebacterium marinum DSM 44953</name>
    <dbReference type="NCBI Taxonomy" id="1224162"/>
    <lineage>
        <taxon>Bacteria</taxon>
        <taxon>Bacillati</taxon>
        <taxon>Actinomycetota</taxon>
        <taxon>Actinomycetes</taxon>
        <taxon>Mycobacteriales</taxon>
        <taxon>Corynebacteriaceae</taxon>
        <taxon>Corynebacterium</taxon>
    </lineage>
</organism>
<dbReference type="KEGG" id="cmq:B840_04175"/>
<evidence type="ECO:0000313" key="5">
    <source>
        <dbReference type="EMBL" id="AJK68454.1"/>
    </source>
</evidence>
<gene>
    <name evidence="5" type="ORF">B840_04175</name>
</gene>
<name>A0A0B6TQD0_9CORY</name>
<dbReference type="PANTHER" id="PTHR43464">
    <property type="entry name" value="METHYLTRANSFERASE"/>
    <property type="match status" value="1"/>
</dbReference>
<dbReference type="GO" id="GO:0032259">
    <property type="term" value="P:methylation"/>
    <property type="evidence" value="ECO:0007669"/>
    <property type="project" value="UniProtKB-KW"/>
</dbReference>
<dbReference type="Pfam" id="PF13649">
    <property type="entry name" value="Methyltransf_25"/>
    <property type="match status" value="1"/>
</dbReference>
<evidence type="ECO:0000256" key="2">
    <source>
        <dbReference type="ARBA" id="ARBA00022679"/>
    </source>
</evidence>
<proteinExistence type="predicted"/>
<dbReference type="STRING" id="1224162.B840_04175"/>
<dbReference type="OrthoDB" id="9805171at2"/>
<dbReference type="InterPro" id="IPR029063">
    <property type="entry name" value="SAM-dependent_MTases_sf"/>
</dbReference>
<dbReference type="Proteomes" id="UP000031928">
    <property type="component" value="Chromosome"/>
</dbReference>
<dbReference type="PANTHER" id="PTHR43464:SF19">
    <property type="entry name" value="UBIQUINONE BIOSYNTHESIS O-METHYLTRANSFERASE, MITOCHONDRIAL"/>
    <property type="match status" value="1"/>
</dbReference>
<dbReference type="InterPro" id="IPR041698">
    <property type="entry name" value="Methyltransf_25"/>
</dbReference>
<dbReference type="Gene3D" id="3.40.50.150">
    <property type="entry name" value="Vaccinia Virus protein VP39"/>
    <property type="match status" value="1"/>
</dbReference>